<dbReference type="Proteomes" id="UP000177982">
    <property type="component" value="Unassembled WGS sequence"/>
</dbReference>
<protein>
    <submittedName>
        <fullName evidence="2">Uncharacterized protein</fullName>
    </submittedName>
</protein>
<name>A0A1G2L0Q2_9BACT</name>
<keyword evidence="1" id="KW-1133">Transmembrane helix</keyword>
<dbReference type="Pfam" id="PF18895">
    <property type="entry name" value="T4SS_pilin"/>
    <property type="match status" value="1"/>
</dbReference>
<evidence type="ECO:0000313" key="3">
    <source>
        <dbReference type="Proteomes" id="UP000177982"/>
    </source>
</evidence>
<evidence type="ECO:0000256" key="1">
    <source>
        <dbReference type="SAM" id="Phobius"/>
    </source>
</evidence>
<proteinExistence type="predicted"/>
<keyword evidence="1" id="KW-0472">Membrane</keyword>
<sequence>MLIFSSPAFMRPVNKKFMAYSFSKILSLILILLFLFPLVSFGGACSNPLNPIKYCNIVEVFTAITNFLLTFGSPIAIIMFLWGGFLYLTSAGDEQKVKMGHMAMTWSAVGLAVIMSGRALVLVICDFLGAVQCV</sequence>
<evidence type="ECO:0000313" key="2">
    <source>
        <dbReference type="EMBL" id="OHA04352.1"/>
    </source>
</evidence>
<organism evidence="2 3">
    <name type="scientific">Candidatus Sungbacteria bacterium RIFCSPLOWO2_01_FULL_47_10</name>
    <dbReference type="NCBI Taxonomy" id="1802276"/>
    <lineage>
        <taxon>Bacteria</taxon>
        <taxon>Candidatus Sungiibacteriota</taxon>
    </lineage>
</organism>
<reference evidence="2 3" key="1">
    <citation type="journal article" date="2016" name="Nat. Commun.">
        <title>Thousands of microbial genomes shed light on interconnected biogeochemical processes in an aquifer system.</title>
        <authorList>
            <person name="Anantharaman K."/>
            <person name="Brown C.T."/>
            <person name="Hug L.A."/>
            <person name="Sharon I."/>
            <person name="Castelle C.J."/>
            <person name="Probst A.J."/>
            <person name="Thomas B.C."/>
            <person name="Singh A."/>
            <person name="Wilkins M.J."/>
            <person name="Karaoz U."/>
            <person name="Brodie E.L."/>
            <person name="Williams K.H."/>
            <person name="Hubbard S.S."/>
            <person name="Banfield J.F."/>
        </authorList>
    </citation>
    <scope>NUCLEOTIDE SEQUENCE [LARGE SCALE GENOMIC DNA]</scope>
</reference>
<dbReference type="AlphaFoldDB" id="A0A1G2L0Q2"/>
<dbReference type="EMBL" id="MHQO01000082">
    <property type="protein sequence ID" value="OHA04352.1"/>
    <property type="molecule type" value="Genomic_DNA"/>
</dbReference>
<feature type="transmembrane region" description="Helical" evidence="1">
    <location>
        <begin position="60"/>
        <end position="88"/>
    </location>
</feature>
<comment type="caution">
    <text evidence="2">The sequence shown here is derived from an EMBL/GenBank/DDBJ whole genome shotgun (WGS) entry which is preliminary data.</text>
</comment>
<feature type="transmembrane region" description="Helical" evidence="1">
    <location>
        <begin position="109"/>
        <end position="131"/>
    </location>
</feature>
<dbReference type="InterPro" id="IPR043993">
    <property type="entry name" value="T4SS_pilin"/>
</dbReference>
<keyword evidence="1" id="KW-0812">Transmembrane</keyword>
<accession>A0A1G2L0Q2</accession>
<gene>
    <name evidence="2" type="ORF">A2934_04280</name>
</gene>